<keyword evidence="1" id="KW-1133">Transmembrane helix</keyword>
<accession>A0A1V6MUG2</accession>
<sequence length="86" mass="8870">MGTGLVGFGVLGLALIVAAITWTVLGIHALLLGRMPGRRLPRLVRQPRLWGAGALLVPLSANLESPSLLALSVGFIALGHVVKPTG</sequence>
<dbReference type="RefSeq" id="WP_073492113.1">
    <property type="nucleotide sequence ID" value="NZ_MPOH02000011.1"/>
</dbReference>
<evidence type="ECO:0000256" key="1">
    <source>
        <dbReference type="SAM" id="Phobius"/>
    </source>
</evidence>
<gene>
    <name evidence="2" type="ORF">BM536_015930</name>
</gene>
<keyword evidence="1" id="KW-0812">Transmembrane</keyword>
<keyword evidence="1" id="KW-0472">Membrane</keyword>
<reference evidence="3" key="1">
    <citation type="submission" date="2016-11" db="EMBL/GenBank/DDBJ databases">
        <authorList>
            <person name="Schniete J.K."/>
            <person name="Salih T."/>
            <person name="Algora Gallardo L."/>
            <person name="Martinez Fernandez S."/>
            <person name="Herron P.R."/>
        </authorList>
    </citation>
    <scope>NUCLEOTIDE SEQUENCE [LARGE SCALE GENOMIC DNA]</scope>
    <source>
        <strain evidence="3">DSM 41896</strain>
    </source>
</reference>
<reference evidence="2 3" key="2">
    <citation type="submission" date="2017-02" db="EMBL/GenBank/DDBJ databases">
        <title>Draft genome sequence of Streptomyces phaeoluteigriseus type strain DSM41896.</title>
        <authorList>
            <person name="Salih T.S."/>
            <person name="Algora Gallardo L."/>
            <person name="Melo Santos T."/>
            <person name="Filgueira Martinez S."/>
            <person name="Herron P.R."/>
        </authorList>
    </citation>
    <scope>NUCLEOTIDE SEQUENCE [LARGE SCALE GENOMIC DNA]</scope>
    <source>
        <strain evidence="2 3">DSM 41896</strain>
    </source>
</reference>
<name>A0A1V6MUG2_9ACTN</name>
<evidence type="ECO:0000313" key="3">
    <source>
        <dbReference type="Proteomes" id="UP000184286"/>
    </source>
</evidence>
<comment type="caution">
    <text evidence="2">The sequence shown here is derived from an EMBL/GenBank/DDBJ whole genome shotgun (WGS) entry which is preliminary data.</text>
</comment>
<feature type="transmembrane region" description="Helical" evidence="1">
    <location>
        <begin position="6"/>
        <end position="32"/>
    </location>
</feature>
<dbReference type="OrthoDB" id="4336453at2"/>
<dbReference type="Proteomes" id="UP000184286">
    <property type="component" value="Unassembled WGS sequence"/>
</dbReference>
<evidence type="ECO:0000313" key="2">
    <source>
        <dbReference type="EMBL" id="OQD55913.1"/>
    </source>
</evidence>
<protein>
    <submittedName>
        <fullName evidence="2">Uncharacterized protein</fullName>
    </submittedName>
</protein>
<proteinExistence type="predicted"/>
<dbReference type="AlphaFoldDB" id="A0A1V6MUG2"/>
<organism evidence="2 3">
    <name type="scientific">Streptomyces phaeoluteigriseus</name>
    <dbReference type="NCBI Taxonomy" id="114686"/>
    <lineage>
        <taxon>Bacteria</taxon>
        <taxon>Bacillati</taxon>
        <taxon>Actinomycetota</taxon>
        <taxon>Actinomycetes</taxon>
        <taxon>Kitasatosporales</taxon>
        <taxon>Streptomycetaceae</taxon>
        <taxon>Streptomyces</taxon>
        <taxon>Streptomyces aurantiacus group</taxon>
    </lineage>
</organism>
<dbReference type="EMBL" id="MPOH02000011">
    <property type="protein sequence ID" value="OQD55913.1"/>
    <property type="molecule type" value="Genomic_DNA"/>
</dbReference>